<name>A0A1W1H7Y5_9BACT</name>
<evidence type="ECO:0000313" key="18">
    <source>
        <dbReference type="Proteomes" id="UP000191931"/>
    </source>
</evidence>
<feature type="transmembrane region" description="Helical" evidence="13">
    <location>
        <begin position="291"/>
        <end position="311"/>
    </location>
</feature>
<feature type="transmembrane region" description="Helical" evidence="13">
    <location>
        <begin position="26"/>
        <end position="46"/>
    </location>
</feature>
<dbReference type="Pfam" id="PF00512">
    <property type="entry name" value="HisKA"/>
    <property type="match status" value="1"/>
</dbReference>
<dbReference type="Gene3D" id="1.10.8.500">
    <property type="entry name" value="HAMP domain in histidine kinase"/>
    <property type="match status" value="1"/>
</dbReference>
<dbReference type="SMART" id="SM00448">
    <property type="entry name" value="REC"/>
    <property type="match status" value="1"/>
</dbReference>
<evidence type="ECO:0000256" key="2">
    <source>
        <dbReference type="ARBA" id="ARBA00004651"/>
    </source>
</evidence>
<evidence type="ECO:0000256" key="5">
    <source>
        <dbReference type="ARBA" id="ARBA00022553"/>
    </source>
</evidence>
<accession>A0A1W1H7Y5</accession>
<dbReference type="STRING" id="1246637.MTBBW1_1390006"/>
<dbReference type="OrthoDB" id="5290456at2"/>
<dbReference type="SUPFAM" id="SSF158472">
    <property type="entry name" value="HAMP domain-like"/>
    <property type="match status" value="1"/>
</dbReference>
<dbReference type="PANTHER" id="PTHR43065:SF42">
    <property type="entry name" value="TWO-COMPONENT SENSOR PPRA"/>
    <property type="match status" value="1"/>
</dbReference>
<dbReference type="InterPro" id="IPR036890">
    <property type="entry name" value="HATPase_C_sf"/>
</dbReference>
<feature type="coiled-coil region" evidence="12">
    <location>
        <begin position="359"/>
        <end position="387"/>
    </location>
</feature>
<dbReference type="GO" id="GO:0005886">
    <property type="term" value="C:plasma membrane"/>
    <property type="evidence" value="ECO:0007669"/>
    <property type="project" value="UniProtKB-SubCell"/>
</dbReference>
<reference evidence="17 18" key="1">
    <citation type="submission" date="2017-03" db="EMBL/GenBank/DDBJ databases">
        <authorList>
            <person name="Afonso C.L."/>
            <person name="Miller P.J."/>
            <person name="Scott M.A."/>
            <person name="Spackman E."/>
            <person name="Goraichik I."/>
            <person name="Dimitrov K.M."/>
            <person name="Suarez D.L."/>
            <person name="Swayne D.E."/>
        </authorList>
    </citation>
    <scope>NUCLEOTIDE SEQUENCE [LARGE SCALE GENOMIC DNA]</scope>
    <source>
        <strain evidence="17">PRJEB14757</strain>
    </source>
</reference>
<dbReference type="InterPro" id="IPR004358">
    <property type="entry name" value="Sig_transdc_His_kin-like_C"/>
</dbReference>
<dbReference type="PROSITE" id="PS50885">
    <property type="entry name" value="HAMP"/>
    <property type="match status" value="1"/>
</dbReference>
<dbReference type="Gene3D" id="3.30.565.10">
    <property type="entry name" value="Histidine kinase-like ATPase, C-terminal domain"/>
    <property type="match status" value="1"/>
</dbReference>
<dbReference type="InterPro" id="IPR001789">
    <property type="entry name" value="Sig_transdc_resp-reg_receiver"/>
</dbReference>
<evidence type="ECO:0000259" key="15">
    <source>
        <dbReference type="PROSITE" id="PS50110"/>
    </source>
</evidence>
<dbReference type="EC" id="2.7.13.3" evidence="3"/>
<dbReference type="CDD" id="cd06225">
    <property type="entry name" value="HAMP"/>
    <property type="match status" value="1"/>
</dbReference>
<dbReference type="PANTHER" id="PTHR43065">
    <property type="entry name" value="SENSOR HISTIDINE KINASE"/>
    <property type="match status" value="1"/>
</dbReference>
<keyword evidence="8 17" id="KW-0418">Kinase</keyword>
<keyword evidence="18" id="KW-1185">Reference proteome</keyword>
<dbReference type="CDD" id="cd00082">
    <property type="entry name" value="HisKA"/>
    <property type="match status" value="1"/>
</dbReference>
<feature type="modified residue" description="4-aspartylphosphate" evidence="11">
    <location>
        <position position="729"/>
    </location>
</feature>
<dbReference type="SMART" id="SM00388">
    <property type="entry name" value="HisKA"/>
    <property type="match status" value="1"/>
</dbReference>
<dbReference type="PROSITE" id="PS50109">
    <property type="entry name" value="HIS_KIN"/>
    <property type="match status" value="1"/>
</dbReference>
<evidence type="ECO:0000256" key="11">
    <source>
        <dbReference type="PROSITE-ProRule" id="PRU00169"/>
    </source>
</evidence>
<dbReference type="Gene3D" id="3.40.50.2300">
    <property type="match status" value="1"/>
</dbReference>
<dbReference type="SMART" id="SM00387">
    <property type="entry name" value="HATPase_c"/>
    <property type="match status" value="1"/>
</dbReference>
<dbReference type="PRINTS" id="PR00344">
    <property type="entry name" value="BCTRLSENSOR"/>
</dbReference>
<dbReference type="Proteomes" id="UP000191931">
    <property type="component" value="Unassembled WGS sequence"/>
</dbReference>
<evidence type="ECO:0000256" key="13">
    <source>
        <dbReference type="SAM" id="Phobius"/>
    </source>
</evidence>
<dbReference type="Pfam" id="PF00072">
    <property type="entry name" value="Response_reg"/>
    <property type="match status" value="1"/>
</dbReference>
<dbReference type="SUPFAM" id="SSF47384">
    <property type="entry name" value="Homodimeric domain of signal transducing histidine kinase"/>
    <property type="match status" value="1"/>
</dbReference>
<evidence type="ECO:0000256" key="8">
    <source>
        <dbReference type="ARBA" id="ARBA00022777"/>
    </source>
</evidence>
<dbReference type="CDD" id="cd17546">
    <property type="entry name" value="REC_hyHK_CKI1_RcsC-like"/>
    <property type="match status" value="1"/>
</dbReference>
<evidence type="ECO:0000256" key="6">
    <source>
        <dbReference type="ARBA" id="ARBA00022679"/>
    </source>
</evidence>
<keyword evidence="4" id="KW-1003">Cell membrane</keyword>
<feature type="domain" description="Histidine kinase" evidence="14">
    <location>
        <begin position="395"/>
        <end position="659"/>
    </location>
</feature>
<keyword evidence="7 13" id="KW-0812">Transmembrane</keyword>
<keyword evidence="10 13" id="KW-0472">Membrane</keyword>
<keyword evidence="12" id="KW-0175">Coiled coil</keyword>
<evidence type="ECO:0000256" key="12">
    <source>
        <dbReference type="SAM" id="Coils"/>
    </source>
</evidence>
<evidence type="ECO:0000259" key="16">
    <source>
        <dbReference type="PROSITE" id="PS50885"/>
    </source>
</evidence>
<dbReference type="Gene3D" id="1.10.287.130">
    <property type="match status" value="1"/>
</dbReference>
<dbReference type="InterPro" id="IPR029151">
    <property type="entry name" value="Sensor-like_sf"/>
</dbReference>
<evidence type="ECO:0000256" key="1">
    <source>
        <dbReference type="ARBA" id="ARBA00000085"/>
    </source>
</evidence>
<dbReference type="GO" id="GO:0000155">
    <property type="term" value="F:phosphorelay sensor kinase activity"/>
    <property type="evidence" value="ECO:0007669"/>
    <property type="project" value="InterPro"/>
</dbReference>
<dbReference type="PROSITE" id="PS50110">
    <property type="entry name" value="RESPONSE_REGULATORY"/>
    <property type="match status" value="1"/>
</dbReference>
<dbReference type="InterPro" id="IPR003661">
    <property type="entry name" value="HisK_dim/P_dom"/>
</dbReference>
<dbReference type="Pfam" id="PF02743">
    <property type="entry name" value="dCache_1"/>
    <property type="match status" value="1"/>
</dbReference>
<dbReference type="SUPFAM" id="SSF103190">
    <property type="entry name" value="Sensory domain-like"/>
    <property type="match status" value="1"/>
</dbReference>
<protein>
    <recommendedName>
        <fullName evidence="3">histidine kinase</fullName>
        <ecNumber evidence="3">2.7.13.3</ecNumber>
    </recommendedName>
</protein>
<dbReference type="AlphaFoldDB" id="A0A1W1H7Y5"/>
<dbReference type="EMBL" id="FWEV01000045">
    <property type="protein sequence ID" value="SLM28546.1"/>
    <property type="molecule type" value="Genomic_DNA"/>
</dbReference>
<dbReference type="SUPFAM" id="SSF55874">
    <property type="entry name" value="ATPase domain of HSP90 chaperone/DNA topoisomerase II/histidine kinase"/>
    <property type="match status" value="1"/>
</dbReference>
<evidence type="ECO:0000256" key="3">
    <source>
        <dbReference type="ARBA" id="ARBA00012438"/>
    </source>
</evidence>
<keyword evidence="6 17" id="KW-0808">Transferase</keyword>
<comment type="subcellular location">
    <subcellularLocation>
        <location evidence="2">Cell membrane</location>
        <topology evidence="2">Multi-pass membrane protein</topology>
    </subcellularLocation>
</comment>
<dbReference type="RefSeq" id="WP_080804928.1">
    <property type="nucleotide sequence ID" value="NZ_LT828549.1"/>
</dbReference>
<evidence type="ECO:0000256" key="9">
    <source>
        <dbReference type="ARBA" id="ARBA00022989"/>
    </source>
</evidence>
<dbReference type="CDD" id="cd12912">
    <property type="entry name" value="PDC2_MCP_like"/>
    <property type="match status" value="1"/>
</dbReference>
<dbReference type="InterPro" id="IPR003660">
    <property type="entry name" value="HAMP_dom"/>
</dbReference>
<keyword evidence="9 13" id="KW-1133">Transmembrane helix</keyword>
<evidence type="ECO:0000256" key="10">
    <source>
        <dbReference type="ARBA" id="ARBA00023136"/>
    </source>
</evidence>
<dbReference type="CDD" id="cd18773">
    <property type="entry name" value="PDC1_HK_sensor"/>
    <property type="match status" value="1"/>
</dbReference>
<evidence type="ECO:0000256" key="4">
    <source>
        <dbReference type="ARBA" id="ARBA00022475"/>
    </source>
</evidence>
<dbReference type="InterPro" id="IPR005467">
    <property type="entry name" value="His_kinase_dom"/>
</dbReference>
<evidence type="ECO:0000259" key="14">
    <source>
        <dbReference type="PROSITE" id="PS50109"/>
    </source>
</evidence>
<dbReference type="InterPro" id="IPR033479">
    <property type="entry name" value="dCache_1"/>
</dbReference>
<dbReference type="InterPro" id="IPR036097">
    <property type="entry name" value="HisK_dim/P_sf"/>
</dbReference>
<dbReference type="Gene3D" id="3.30.450.20">
    <property type="entry name" value="PAS domain"/>
    <property type="match status" value="2"/>
</dbReference>
<keyword evidence="5 11" id="KW-0597">Phosphoprotein</keyword>
<organism evidence="17 18">
    <name type="scientific">Desulfamplus magnetovallimortis</name>
    <dbReference type="NCBI Taxonomy" id="1246637"/>
    <lineage>
        <taxon>Bacteria</taxon>
        <taxon>Pseudomonadati</taxon>
        <taxon>Thermodesulfobacteriota</taxon>
        <taxon>Desulfobacteria</taxon>
        <taxon>Desulfobacterales</taxon>
        <taxon>Desulfobacteraceae</taxon>
        <taxon>Desulfamplus</taxon>
    </lineage>
</organism>
<comment type="catalytic activity">
    <reaction evidence="1">
        <text>ATP + protein L-histidine = ADP + protein N-phospho-L-histidine.</text>
        <dbReference type="EC" id="2.7.13.3"/>
    </reaction>
</comment>
<dbReference type="InterPro" id="IPR011006">
    <property type="entry name" value="CheY-like_superfamily"/>
</dbReference>
<proteinExistence type="predicted"/>
<dbReference type="SUPFAM" id="SSF52172">
    <property type="entry name" value="CheY-like"/>
    <property type="match status" value="1"/>
</dbReference>
<gene>
    <name evidence="17" type="ORF">MTBBW1_1390006</name>
</gene>
<feature type="domain" description="Response regulatory" evidence="15">
    <location>
        <begin position="678"/>
        <end position="794"/>
    </location>
</feature>
<evidence type="ECO:0000313" key="17">
    <source>
        <dbReference type="EMBL" id="SLM28546.1"/>
    </source>
</evidence>
<sequence>MKAHNNSGLSPLLFFPGKEPSLQKTLTLSLLIIATLPIIVTGFISLEIMSQKMERDILDKNHAIATSIAGEVSRSLKEPLAILQHAQEMIDNEGFIPNGQKNRYLASICRTYPFFSSIRILDTKGIVRHIAPYNEDYAGIDLSSQPFFKTVSKGKKPTWSSPYIAVQTGQPTISLSYPLEKGVIVAHLTLSYLKNISDRIRIGGTGYAAMVDRNGTVIAHPETVNIAEQQNLKHLPVVALGLEGKRGTLRYTVNSVEWMGSVDIVPVTGWLVCVFQPAKEALSPLMQIRNIIFAGTATAILLAVIAALVIARNAMIPLTMLLESTVKIARGDYNHSIETESYREINTLAKNFNIMTEAVKSREKALKKDMEERRRLEEQLRQAHKMEAIGTLAGGIAHDFNNILGAVLGYAEMARFEVEGQETATYQIEQIVKAGNRARDLVKHILTFSRKGPQKRAPLEISILIKEALQLLRATIPANIEIRKSISTENTTILADATQLHQVIMNLCTNAAQSMEANEKGGMLHVELKTIDTGMKTEHHEFLLESTNPKTDNHEILPENRDIKIYNHDFVPEKVLPPELHSKPGIYVKLSISDNGAGIQPEHLEKIFDPYFTTKAVGKGSGMGLSVVMGIVKNHEGIITVESIPGKGSKFNLFFPGIPTEINRQIETVKPIEGGNEHILVVDDQEDMAETIQLLLERIGYQVTSTTSSIDALAMFRAKPSIFDLVITDQTMPDLTGGQLAREMLKIRHDLPIILCTGYSLRIDEERALAMGIGAFVMKPVDIKELDATIRKLLSE</sequence>
<dbReference type="InterPro" id="IPR003594">
    <property type="entry name" value="HATPase_dom"/>
</dbReference>
<dbReference type="Pfam" id="PF02518">
    <property type="entry name" value="HATPase_c"/>
    <property type="match status" value="1"/>
</dbReference>
<evidence type="ECO:0000256" key="7">
    <source>
        <dbReference type="ARBA" id="ARBA00022692"/>
    </source>
</evidence>
<feature type="domain" description="HAMP" evidence="16">
    <location>
        <begin position="312"/>
        <end position="364"/>
    </location>
</feature>